<evidence type="ECO:0000313" key="3">
    <source>
        <dbReference type="EMBL" id="POS74442.1"/>
    </source>
</evidence>
<dbReference type="OrthoDB" id="5244051at2759"/>
<dbReference type="AlphaFoldDB" id="A0A2P5HW05"/>
<name>A0A2P5HW05_DIAHE</name>
<keyword evidence="4" id="KW-1185">Reference proteome</keyword>
<proteinExistence type="predicted"/>
<dbReference type="SUPFAM" id="SSF48403">
    <property type="entry name" value="Ankyrin repeat"/>
    <property type="match status" value="1"/>
</dbReference>
<dbReference type="InterPro" id="IPR002110">
    <property type="entry name" value="Ankyrin_rpt"/>
</dbReference>
<dbReference type="EMBL" id="MAVT02000628">
    <property type="protein sequence ID" value="POS74442.1"/>
    <property type="molecule type" value="Genomic_DNA"/>
</dbReference>
<dbReference type="PANTHER" id="PTHR24126">
    <property type="entry name" value="ANKYRIN REPEAT, PH AND SEC7 DOMAIN CONTAINING PROTEIN SECG-RELATED"/>
    <property type="match status" value="1"/>
</dbReference>
<organism evidence="3 4">
    <name type="scientific">Diaporthe helianthi</name>
    <dbReference type="NCBI Taxonomy" id="158607"/>
    <lineage>
        <taxon>Eukaryota</taxon>
        <taxon>Fungi</taxon>
        <taxon>Dikarya</taxon>
        <taxon>Ascomycota</taxon>
        <taxon>Pezizomycotina</taxon>
        <taxon>Sordariomycetes</taxon>
        <taxon>Sordariomycetidae</taxon>
        <taxon>Diaporthales</taxon>
        <taxon>Diaporthaceae</taxon>
        <taxon>Diaporthe</taxon>
    </lineage>
</organism>
<dbReference type="Gene3D" id="1.25.40.20">
    <property type="entry name" value="Ankyrin repeat-containing domain"/>
    <property type="match status" value="1"/>
</dbReference>
<dbReference type="SMART" id="SM00248">
    <property type="entry name" value="ANK"/>
    <property type="match status" value="5"/>
</dbReference>
<protein>
    <submittedName>
        <fullName evidence="3">Uncharacterized protein</fullName>
    </submittedName>
</protein>
<accession>A0A2P5HW05</accession>
<keyword evidence="2" id="KW-0040">ANK repeat</keyword>
<reference evidence="3" key="1">
    <citation type="submission" date="2017-09" db="EMBL/GenBank/DDBJ databases">
        <title>Polyketide synthases of a Diaporthe helianthi virulent isolate.</title>
        <authorList>
            <person name="Baroncelli R."/>
        </authorList>
    </citation>
    <scope>NUCLEOTIDE SEQUENCE [LARGE SCALE GENOMIC DNA]</scope>
    <source>
        <strain evidence="3">7/96</strain>
    </source>
</reference>
<evidence type="ECO:0000256" key="1">
    <source>
        <dbReference type="ARBA" id="ARBA00022737"/>
    </source>
</evidence>
<gene>
    <name evidence="3" type="ORF">DHEL01_v207165</name>
</gene>
<comment type="caution">
    <text evidence="3">The sequence shown here is derived from an EMBL/GenBank/DDBJ whole genome shotgun (WGS) entry which is preliminary data.</text>
</comment>
<dbReference type="Proteomes" id="UP000094444">
    <property type="component" value="Unassembled WGS sequence"/>
</dbReference>
<dbReference type="InParanoid" id="A0A2P5HW05"/>
<evidence type="ECO:0000313" key="4">
    <source>
        <dbReference type="Proteomes" id="UP000094444"/>
    </source>
</evidence>
<sequence length="617" mass="69059">MAPTGIIGNSVPVRYDSRVVVKPCQPDRVPHLPEDILFMIAKALPQPKQVFHLALASKNVWELLQPALYECEVTYEARLAQKYDMENRKFRVPLPKLYDQFHIVGGSSMTALHWAALHGPSAMPVAEKAIRAALTHQQPSYINGLNLMKRCFTPFQDYSQYLSRFELVEEEFADHPPPLFLAAAHGNLELLQALNYAGADMTLLLGRTIRRDIFGSSALVCSKIHQQCFPSERWSAEKCLFEEQLGSEYAIARDGDFLACQSIGHVVLEFEQTEMLQFLLQNGLDVQLGTRHLLHSAVLAGNLAAVKVLLAHDPSLVHTLHMGSTPLHVVPFMENKAGLHCSEEEVESMVSCLLEHGANLEATAEEFEIYSKYSEVGFAPLDSAFLRTRYARLNYSNGHGSLTALRAANVFLNKGARWLPPSSDGHGGPLASRHDRSRFFILKTCLENAVLLVQNEYAGDQDLRNSMFNSTRYRSLRKLWAQTCKNLIGKASEALPGGTGSDNNNDRDAVQEMLHDAFRYLVDHAGGQWQREGIVGWWALEAVGNLLLSTGLKPCGRSVRDWERILKRDYEVVDGNSKSIEECEAIDGDKSEWAFLLEDITPAKPEAAFFPKEHSHY</sequence>
<keyword evidence="1" id="KW-0677">Repeat</keyword>
<dbReference type="InterPro" id="IPR036770">
    <property type="entry name" value="Ankyrin_rpt-contain_sf"/>
</dbReference>
<evidence type="ECO:0000256" key="2">
    <source>
        <dbReference type="ARBA" id="ARBA00023043"/>
    </source>
</evidence>